<accession>A0A218YT67</accession>
<organism evidence="2 3">
    <name type="scientific">Diplocarpon coronariae</name>
    <dbReference type="NCBI Taxonomy" id="2795749"/>
    <lineage>
        <taxon>Eukaryota</taxon>
        <taxon>Fungi</taxon>
        <taxon>Dikarya</taxon>
        <taxon>Ascomycota</taxon>
        <taxon>Pezizomycotina</taxon>
        <taxon>Leotiomycetes</taxon>
        <taxon>Helotiales</taxon>
        <taxon>Drepanopezizaceae</taxon>
        <taxon>Diplocarpon</taxon>
    </lineage>
</organism>
<evidence type="ECO:0000256" key="1">
    <source>
        <dbReference type="SAM" id="MobiDB-lite"/>
    </source>
</evidence>
<name>A0A218YT67_9HELO</name>
<protein>
    <submittedName>
        <fullName evidence="2">Acetate kinase</fullName>
    </submittedName>
</protein>
<sequence>MAATLMNHPGGMRAEEDILRVTVMSRALHAFNRGRRHDGRPWAAWKAINSSLRRWYWGFHGIQSETMGQAAASYMDGKKQLANGRNPPAGSCRYDENSDER</sequence>
<dbReference type="EMBL" id="MZNU01000417">
    <property type="protein sequence ID" value="OWO97922.1"/>
    <property type="molecule type" value="Genomic_DNA"/>
</dbReference>
<dbReference type="AlphaFoldDB" id="A0A218YT67"/>
<proteinExistence type="predicted"/>
<feature type="region of interest" description="Disordered" evidence="1">
    <location>
        <begin position="78"/>
        <end position="101"/>
    </location>
</feature>
<keyword evidence="2" id="KW-0418">Kinase</keyword>
<dbReference type="GO" id="GO:0016301">
    <property type="term" value="F:kinase activity"/>
    <property type="evidence" value="ECO:0007669"/>
    <property type="project" value="UniProtKB-KW"/>
</dbReference>
<comment type="caution">
    <text evidence="2">The sequence shown here is derived from an EMBL/GenBank/DDBJ whole genome shotgun (WGS) entry which is preliminary data.</text>
</comment>
<evidence type="ECO:0000313" key="3">
    <source>
        <dbReference type="Proteomes" id="UP000242519"/>
    </source>
</evidence>
<keyword evidence="2" id="KW-0808">Transferase</keyword>
<keyword evidence="3" id="KW-1185">Reference proteome</keyword>
<dbReference type="Proteomes" id="UP000242519">
    <property type="component" value="Unassembled WGS sequence"/>
</dbReference>
<reference evidence="2 3" key="1">
    <citation type="submission" date="2017-04" db="EMBL/GenBank/DDBJ databases">
        <title>Draft genome sequence of Marssonina coronaria NL1: causal agent of apple blotch.</title>
        <authorList>
            <person name="Cheng Q."/>
        </authorList>
    </citation>
    <scope>NUCLEOTIDE SEQUENCE [LARGE SCALE GENOMIC DNA]</scope>
    <source>
        <strain evidence="2 3">NL1</strain>
    </source>
</reference>
<dbReference type="InParanoid" id="A0A218YT67"/>
<gene>
    <name evidence="2" type="ORF">B2J93_4491</name>
</gene>
<evidence type="ECO:0000313" key="2">
    <source>
        <dbReference type="EMBL" id="OWO97922.1"/>
    </source>
</evidence>